<organism evidence="3 4">
    <name type="scientific">Pelagomonas calceolata</name>
    <dbReference type="NCBI Taxonomy" id="35677"/>
    <lineage>
        <taxon>Eukaryota</taxon>
        <taxon>Sar</taxon>
        <taxon>Stramenopiles</taxon>
        <taxon>Ochrophyta</taxon>
        <taxon>Pelagophyceae</taxon>
        <taxon>Pelagomonadales</taxon>
        <taxon>Pelagomonadaceae</taxon>
        <taxon>Pelagomonas</taxon>
    </lineage>
</organism>
<sequence>MSGLRRKPLTPKSPNVAAAAPPKSRSPVRRRPSPPSKQAGDPLQLQARLAASEMKRAQLERENALLKNDAEKKAATIATLRAELAAARRAAVAAAAPAPAAAAAAAAAVRAPPVASVSSDDSADVVPPPLPPPADFAAGALSGRVNPTGAVLDGRHAPRASSALYVPAKLAAPTKAAPASPDVRVLAEGFVPIEAEVEAAVEPLPPPPAEAPPARTLRRSPRAPTPPPPPPADAAEAPPPQKAKRATAAPPPKAPRRSPRAPTPPPAAEAPPPPPKVQQRIPKKAAARRRRSVRLARADADESPAAADEPPPAPTPAKPASEEPTPTPTPAKAKPASARKAPADAPAPTPAKTTPAPTPTPAKSAKKRVVIRAKSPAKPRTPAKTPAKTPTKKPSPRSLVASAATAWSASAKKASAHKGRRSLSSPARTRAPTPTPQKAGRRRRSRSPPPPTQQTTPAKPTPRRSARRSRSPPPPTPTTVATDDYAGVLAWDGNDDGVLAWSPRSSASPWSKPAKTPTPPKASTPLSKPLSGPRLSEDDYYDGGVLAWDGDDAGAGVLAWSPRASLASRPRASVASRASTAAPASPSVASPRPAPPSMTRPGFAAATAAARAFGEASVDKALEPWAAAACAAEACVAPPVTQGRVRFRRCDFSSVAPPCDVARGSERETEAAVTALGKAAAAGDALSAAIRTAPDTMDAARALRESLRRVSHMNGETGGAAAFWGAELDAILRDRRDASPVRQRLGELCVSGLRFHLRRLLNQPPVPQNPATDGAIYDWSRSRVHTFLRVEISVNGEPSEGALATELAGALVDLSRATLARAAPESTGLQRVDDLSALARGALAHAFLHTLLTWPFLDEAVVEAGGWAPVERLAAVLVVHAPSAFEVWAPLADVSSLRARLKAGLGPSENEKRAALRALQALGRGADAVVAREAVRANAAAFAYAECCPAEAEE</sequence>
<feature type="compositionally biased region" description="Low complexity" evidence="2">
    <location>
        <begin position="426"/>
        <end position="438"/>
    </location>
</feature>
<feature type="compositionally biased region" description="Basic residues" evidence="2">
    <location>
        <begin position="461"/>
        <end position="470"/>
    </location>
</feature>
<feature type="region of interest" description="Disordered" evidence="2">
    <location>
        <begin position="198"/>
        <end position="538"/>
    </location>
</feature>
<feature type="coiled-coil region" evidence="1">
    <location>
        <begin position="49"/>
        <end position="90"/>
    </location>
</feature>
<evidence type="ECO:0000313" key="4">
    <source>
        <dbReference type="Proteomes" id="UP000789595"/>
    </source>
</evidence>
<accession>A0A8J2SHW3</accession>
<evidence type="ECO:0000256" key="2">
    <source>
        <dbReference type="SAM" id="MobiDB-lite"/>
    </source>
</evidence>
<protein>
    <submittedName>
        <fullName evidence="3">Uncharacterized protein</fullName>
    </submittedName>
</protein>
<feature type="compositionally biased region" description="Low complexity" evidence="2">
    <location>
        <begin position="16"/>
        <end position="25"/>
    </location>
</feature>
<feature type="compositionally biased region" description="Low complexity" evidence="2">
    <location>
        <begin position="318"/>
        <end position="355"/>
    </location>
</feature>
<reference evidence="3" key="1">
    <citation type="submission" date="2021-11" db="EMBL/GenBank/DDBJ databases">
        <authorList>
            <consortium name="Genoscope - CEA"/>
            <person name="William W."/>
        </authorList>
    </citation>
    <scope>NUCLEOTIDE SEQUENCE</scope>
</reference>
<feature type="region of interest" description="Disordered" evidence="2">
    <location>
        <begin position="1"/>
        <end position="43"/>
    </location>
</feature>
<dbReference type="EMBL" id="CAKKNE010000003">
    <property type="protein sequence ID" value="CAH0372185.1"/>
    <property type="molecule type" value="Genomic_DNA"/>
</dbReference>
<feature type="compositionally biased region" description="Low complexity" evidence="2">
    <location>
        <begin position="396"/>
        <end position="413"/>
    </location>
</feature>
<comment type="caution">
    <text evidence="3">The sequence shown here is derived from an EMBL/GenBank/DDBJ whole genome shotgun (WGS) entry which is preliminary data.</text>
</comment>
<proteinExistence type="predicted"/>
<dbReference type="Proteomes" id="UP000789595">
    <property type="component" value="Unassembled WGS sequence"/>
</dbReference>
<feature type="compositionally biased region" description="Pro residues" evidence="2">
    <location>
        <begin position="261"/>
        <end position="276"/>
    </location>
</feature>
<feature type="compositionally biased region" description="Basic residues" evidence="2">
    <location>
        <begin position="281"/>
        <end position="294"/>
    </location>
</feature>
<feature type="compositionally biased region" description="Low complexity" evidence="2">
    <location>
        <begin position="569"/>
        <end position="591"/>
    </location>
</feature>
<keyword evidence="1" id="KW-0175">Coiled coil</keyword>
<feature type="compositionally biased region" description="Low complexity" evidence="2">
    <location>
        <begin position="500"/>
        <end position="515"/>
    </location>
</feature>
<feature type="compositionally biased region" description="Basic residues" evidence="2">
    <location>
        <begin position="364"/>
        <end position="377"/>
    </location>
</feature>
<dbReference type="AlphaFoldDB" id="A0A8J2SHW3"/>
<feature type="compositionally biased region" description="Pro residues" evidence="2">
    <location>
        <begin position="223"/>
        <end position="241"/>
    </location>
</feature>
<feature type="region of interest" description="Disordered" evidence="2">
    <location>
        <begin position="569"/>
        <end position="601"/>
    </location>
</feature>
<evidence type="ECO:0000256" key="1">
    <source>
        <dbReference type="SAM" id="Coils"/>
    </source>
</evidence>
<feature type="compositionally biased region" description="Low complexity" evidence="2">
    <location>
        <begin position="378"/>
        <end position="389"/>
    </location>
</feature>
<keyword evidence="4" id="KW-1185">Reference proteome</keyword>
<gene>
    <name evidence="3" type="ORF">PECAL_3P21660</name>
</gene>
<name>A0A8J2SHW3_9STRA</name>
<evidence type="ECO:0000313" key="3">
    <source>
        <dbReference type="EMBL" id="CAH0372185.1"/>
    </source>
</evidence>